<dbReference type="CDD" id="cd06593">
    <property type="entry name" value="GH31_xylosidase_YicI"/>
    <property type="match status" value="1"/>
</dbReference>
<dbReference type="FunFam" id="3.20.20.80:FF:000053">
    <property type="entry name" value="Alpha-xylosidase YicI"/>
    <property type="match status" value="1"/>
</dbReference>
<dbReference type="InterPro" id="IPR050985">
    <property type="entry name" value="Alpha-glycosidase_related"/>
</dbReference>
<evidence type="ECO:0000256" key="1">
    <source>
        <dbReference type="ARBA" id="ARBA00007806"/>
    </source>
</evidence>
<dbReference type="PANTHER" id="PTHR43053:SF4">
    <property type="entry name" value="MYOGENESIS-REGULATING GLYCOSIDASE"/>
    <property type="match status" value="1"/>
</dbReference>
<comment type="catalytic activity">
    <reaction evidence="4">
        <text>Hydrolysis of terminal, non-reducing alpha-D-xylose residues with release of alpha-D-xylose.</text>
        <dbReference type="EC" id="3.2.1.177"/>
    </reaction>
</comment>
<evidence type="ECO:0000313" key="11">
    <source>
        <dbReference type="Proteomes" id="UP000481360"/>
    </source>
</evidence>
<feature type="domain" description="Glycoside hydrolase family 31 N-terminal" evidence="8">
    <location>
        <begin position="108"/>
        <end position="210"/>
    </location>
</feature>
<evidence type="ECO:0000256" key="2">
    <source>
        <dbReference type="ARBA" id="ARBA00022801"/>
    </source>
</evidence>
<dbReference type="SUPFAM" id="SSF117125">
    <property type="entry name" value="Putative glucosidase YicI, C-terminal domain"/>
    <property type="match status" value="1"/>
</dbReference>
<dbReference type="SUPFAM" id="SSF51011">
    <property type="entry name" value="Glycosyl hydrolase domain"/>
    <property type="match status" value="1"/>
</dbReference>
<keyword evidence="2 6" id="KW-0378">Hydrolase</keyword>
<dbReference type="InterPro" id="IPR025887">
    <property type="entry name" value="Glyco_hydro_31_N_dom"/>
</dbReference>
<dbReference type="SUPFAM" id="SSF51445">
    <property type="entry name" value="(Trans)glycosidases"/>
    <property type="match status" value="1"/>
</dbReference>
<evidence type="ECO:0000256" key="6">
    <source>
        <dbReference type="RuleBase" id="RU361185"/>
    </source>
</evidence>
<organism evidence="10 11">
    <name type="scientific">Lentzea alba</name>
    <dbReference type="NCBI Taxonomy" id="2714351"/>
    <lineage>
        <taxon>Bacteria</taxon>
        <taxon>Bacillati</taxon>
        <taxon>Actinomycetota</taxon>
        <taxon>Actinomycetes</taxon>
        <taxon>Pseudonocardiales</taxon>
        <taxon>Pseudonocardiaceae</taxon>
        <taxon>Lentzea</taxon>
    </lineage>
</organism>
<comment type="similarity">
    <text evidence="1 6">Belongs to the glycosyl hydrolase 31 family.</text>
</comment>
<dbReference type="Gene3D" id="2.60.40.1760">
    <property type="entry name" value="glycosyl hydrolase (family 31)"/>
    <property type="match status" value="1"/>
</dbReference>
<evidence type="ECO:0000259" key="8">
    <source>
        <dbReference type="Pfam" id="PF13802"/>
    </source>
</evidence>
<dbReference type="GO" id="GO:0005975">
    <property type="term" value="P:carbohydrate metabolic process"/>
    <property type="evidence" value="ECO:0007669"/>
    <property type="project" value="InterPro"/>
</dbReference>
<dbReference type="GO" id="GO:0061634">
    <property type="term" value="F:alpha-D-xyloside xylohydrolase"/>
    <property type="evidence" value="ECO:0007669"/>
    <property type="project" value="UniProtKB-EC"/>
</dbReference>
<dbReference type="InterPro" id="IPR011013">
    <property type="entry name" value="Gal_mutarotase_sf_dom"/>
</dbReference>
<sequence>MKFSNGYWLLRDGVKAAHPVEVYDITHTAGELVVHAPTRPIRHRGDLLQGPVATVRFSSPMPDVIGVSLTHFQGERRRQPEFPLATGEPYVHLTDESLTSGELEVRVGRDWKVEFVAGDRVLTASEGKGMGFLTLDGKHYVRDQLCLGVGEVVYGLGERFGPLVRNGQVVDIWNADGGTSSEQAYKNVPFYLTNAGYGVFVNHPGHVSFEVASEKVSCVQFSVEGQSLEYFVIYGPSPKEILRKYTLLTGKPTMPPMWSFGLWLSTSFTTSYDEQTVSGFIDGMIERDLPMSVFHFDCFWMREYNWCDFEWDPRTFPDPVGMLERLKSRDLKISVWINPYVGQRSPLFTEGVEGGYLLKRPNGDVWQWDLWQPGMALVDFTNPAAREWYASKLDALLDQGVDCFKTDFGERIPTDVEYFDGSDPERMHNYYAYLYNKTVFEVLRKRRGDGEAVVFARAATAGSQQFPVHWGGDCESTYEAMAESLRGGLSLGLSGFGYWSHDIGGFEGTPSPALFKRWIAFGLLSSHSRLHGSSSYRVPWLFDEEAVDVLRVFAKLKARLMPYLHHAALQAATEGTPMMRAMALEFPDDPACTHLERQYMLGDSLLVAPVFSDGGEVSFYVPEGTWTDFFTGAEVPGGRWTTMSCDFLTVPLLVRPNTVLPLGAVDDRPDYDYADGVTLQLHQLADGATITTEVAGTTFHTRRNGTQIDIQVESPPSAWQVRFPAGDPIAGSGNALTVEDVG</sequence>
<dbReference type="Gene3D" id="2.60.40.1180">
    <property type="entry name" value="Golgi alpha-mannosidase II"/>
    <property type="match status" value="2"/>
</dbReference>
<evidence type="ECO:0000259" key="9">
    <source>
        <dbReference type="Pfam" id="PF21365"/>
    </source>
</evidence>
<dbReference type="InterPro" id="IPR048395">
    <property type="entry name" value="Glyco_hydro_31_C"/>
</dbReference>
<name>A0A7C9RQC1_9PSEU</name>
<evidence type="ECO:0000256" key="5">
    <source>
        <dbReference type="ARBA" id="ARBA00066962"/>
    </source>
</evidence>
<keyword evidence="3 6" id="KW-0326">Glycosidase</keyword>
<dbReference type="InterPro" id="IPR000322">
    <property type="entry name" value="Glyco_hydro_31_TIM"/>
</dbReference>
<proteinExistence type="inferred from homology"/>
<accession>A0A7C9RQC1</accession>
<protein>
    <recommendedName>
        <fullName evidence="5">alpha-D-xyloside xylohydrolase</fullName>
        <ecNumber evidence="5">3.2.1.177</ecNumber>
    </recommendedName>
</protein>
<keyword evidence="11" id="KW-1185">Reference proteome</keyword>
<dbReference type="Pfam" id="PF01055">
    <property type="entry name" value="Glyco_hydro_31_2nd"/>
    <property type="match status" value="1"/>
</dbReference>
<reference evidence="10 11" key="1">
    <citation type="submission" date="2020-03" db="EMBL/GenBank/DDBJ databases">
        <title>Isolation and identification of active actinomycetes.</title>
        <authorList>
            <person name="Sun X."/>
        </authorList>
    </citation>
    <scope>NUCLEOTIDE SEQUENCE [LARGE SCALE GENOMIC DNA]</scope>
    <source>
        <strain evidence="10 11">NEAU-D13</strain>
    </source>
</reference>
<dbReference type="Gene3D" id="3.20.20.80">
    <property type="entry name" value="Glycosidases"/>
    <property type="match status" value="1"/>
</dbReference>
<dbReference type="NCBIfam" id="NF007940">
    <property type="entry name" value="PRK10658.1"/>
    <property type="match status" value="1"/>
</dbReference>
<evidence type="ECO:0000313" key="10">
    <source>
        <dbReference type="EMBL" id="NGY60309.1"/>
    </source>
</evidence>
<comment type="caution">
    <text evidence="10">The sequence shown here is derived from an EMBL/GenBank/DDBJ whole genome shotgun (WGS) entry which is preliminary data.</text>
</comment>
<dbReference type="PANTHER" id="PTHR43053">
    <property type="entry name" value="GLYCOSIDASE FAMILY 31"/>
    <property type="match status" value="1"/>
</dbReference>
<dbReference type="AlphaFoldDB" id="A0A7C9RQC1"/>
<dbReference type="CDD" id="cd14752">
    <property type="entry name" value="GH31_N"/>
    <property type="match status" value="1"/>
</dbReference>
<dbReference type="GO" id="GO:0030246">
    <property type="term" value="F:carbohydrate binding"/>
    <property type="evidence" value="ECO:0007669"/>
    <property type="project" value="InterPro"/>
</dbReference>
<dbReference type="EC" id="3.2.1.177" evidence="5"/>
<dbReference type="Proteomes" id="UP000481360">
    <property type="component" value="Unassembled WGS sequence"/>
</dbReference>
<evidence type="ECO:0000256" key="3">
    <source>
        <dbReference type="ARBA" id="ARBA00023295"/>
    </source>
</evidence>
<dbReference type="InterPro" id="IPR013780">
    <property type="entry name" value="Glyco_hydro_b"/>
</dbReference>
<dbReference type="SUPFAM" id="SSF74650">
    <property type="entry name" value="Galactose mutarotase-like"/>
    <property type="match status" value="1"/>
</dbReference>
<gene>
    <name evidence="10" type="primary">yicI</name>
    <name evidence="10" type="ORF">G7043_15370</name>
</gene>
<dbReference type="EMBL" id="JAAMPJ010000003">
    <property type="protein sequence ID" value="NGY60309.1"/>
    <property type="molecule type" value="Genomic_DNA"/>
</dbReference>
<evidence type="ECO:0000256" key="4">
    <source>
        <dbReference type="ARBA" id="ARBA00052064"/>
    </source>
</evidence>
<feature type="domain" description="Glycoside hydrolase family 31 TIM barrel" evidence="7">
    <location>
        <begin position="252"/>
        <end position="566"/>
    </location>
</feature>
<feature type="domain" description="Glycosyl hydrolase family 31 C-terminal" evidence="9">
    <location>
        <begin position="575"/>
        <end position="660"/>
    </location>
</feature>
<dbReference type="Pfam" id="PF21365">
    <property type="entry name" value="Glyco_hydro_31_3rd"/>
    <property type="match status" value="1"/>
</dbReference>
<evidence type="ECO:0000259" key="7">
    <source>
        <dbReference type="Pfam" id="PF01055"/>
    </source>
</evidence>
<dbReference type="InterPro" id="IPR017853">
    <property type="entry name" value="GH"/>
</dbReference>
<dbReference type="Pfam" id="PF13802">
    <property type="entry name" value="Gal_mutarotas_2"/>
    <property type="match status" value="1"/>
</dbReference>
<dbReference type="RefSeq" id="WP_166046277.1">
    <property type="nucleotide sequence ID" value="NZ_JAAMPJ010000003.1"/>
</dbReference>